<name>A0A2V2N462_9EURY</name>
<dbReference type="Pfam" id="PF08448">
    <property type="entry name" value="PAS_4"/>
    <property type="match status" value="1"/>
</dbReference>
<dbReference type="AlphaFoldDB" id="A0A2V2N462"/>
<feature type="domain" description="PAS" evidence="2">
    <location>
        <begin position="362"/>
        <end position="429"/>
    </location>
</feature>
<feature type="transmembrane region" description="Helical" evidence="1">
    <location>
        <begin position="204"/>
        <end position="222"/>
    </location>
</feature>
<feature type="transmembrane region" description="Helical" evidence="1">
    <location>
        <begin position="174"/>
        <end position="192"/>
    </location>
</feature>
<comment type="caution">
    <text evidence="3">The sequence shown here is derived from an EMBL/GenBank/DDBJ whole genome shotgun (WGS) entry which is preliminary data.</text>
</comment>
<feature type="domain" description="PAS" evidence="2">
    <location>
        <begin position="230"/>
        <end position="290"/>
    </location>
</feature>
<keyword evidence="1" id="KW-0812">Transmembrane</keyword>
<proteinExistence type="predicted"/>
<dbReference type="InterPro" id="IPR035965">
    <property type="entry name" value="PAS-like_dom_sf"/>
</dbReference>
<feature type="transmembrane region" description="Helical" evidence="1">
    <location>
        <begin position="140"/>
        <end position="162"/>
    </location>
</feature>
<dbReference type="Pfam" id="PF16927">
    <property type="entry name" value="HisKA_7TM"/>
    <property type="match status" value="1"/>
</dbReference>
<dbReference type="InterPro" id="IPR031621">
    <property type="entry name" value="HisKA_7TM"/>
</dbReference>
<dbReference type="RefSeq" id="WP_109969855.1">
    <property type="nucleotide sequence ID" value="NZ_CP176093.1"/>
</dbReference>
<feature type="transmembrane region" description="Helical" evidence="1">
    <location>
        <begin position="101"/>
        <end position="120"/>
    </location>
</feature>
<dbReference type="Gene3D" id="3.30.450.20">
    <property type="entry name" value="PAS domain"/>
    <property type="match status" value="2"/>
</dbReference>
<dbReference type="OrthoDB" id="327291at2157"/>
<dbReference type="Proteomes" id="UP000245657">
    <property type="component" value="Unassembled WGS sequence"/>
</dbReference>
<dbReference type="SMART" id="SM00091">
    <property type="entry name" value="PAS"/>
    <property type="match status" value="2"/>
</dbReference>
<gene>
    <name evidence="3" type="ORF">DK846_15205</name>
</gene>
<dbReference type="InterPro" id="IPR013656">
    <property type="entry name" value="PAS_4"/>
</dbReference>
<evidence type="ECO:0000313" key="3">
    <source>
        <dbReference type="EMBL" id="PWR70261.1"/>
    </source>
</evidence>
<evidence type="ECO:0000256" key="1">
    <source>
        <dbReference type="SAM" id="Phobius"/>
    </source>
</evidence>
<dbReference type="Pfam" id="PF13188">
    <property type="entry name" value="PAS_8"/>
    <property type="match status" value="1"/>
</dbReference>
<dbReference type="EMBL" id="QGMY01000015">
    <property type="protein sequence ID" value="PWR70261.1"/>
    <property type="molecule type" value="Genomic_DNA"/>
</dbReference>
<feature type="transmembrane region" description="Helical" evidence="1">
    <location>
        <begin position="6"/>
        <end position="26"/>
    </location>
</feature>
<feature type="transmembrane region" description="Helical" evidence="1">
    <location>
        <begin position="73"/>
        <end position="94"/>
    </location>
</feature>
<dbReference type="SUPFAM" id="SSF55785">
    <property type="entry name" value="PYP-like sensor domain (PAS domain)"/>
    <property type="match status" value="1"/>
</dbReference>
<evidence type="ECO:0000259" key="2">
    <source>
        <dbReference type="SMART" id="SM00091"/>
    </source>
</evidence>
<dbReference type="InterPro" id="IPR000014">
    <property type="entry name" value="PAS"/>
</dbReference>
<dbReference type="GeneID" id="97548974"/>
<keyword evidence="4" id="KW-1185">Reference proteome</keyword>
<accession>A0A2V2N462</accession>
<sequence>MTLPWFLVLLNLGCGVFFFYVTLFAYKKKDNGGYSVLWVTFFLYSLICLTIGIDNISYVFPTLWKQSAPFLMINTTCYFLLPITWFLFCMNYLGKQEFLTINVLALLLFTPLFLRFFRIISFIDPSLGYSYDQFLTDFNYIYDIMRYGYLYGLPIIGEAYLLKRFLSVSNIFKAQIIFLVAGSSIVLITELIVDSNIFPWFEPLGLDIIISGFLISYGILRYDILQYSPIFRENFFDILNSGLIVLNKNLKIIDVNPIAEKLMNVPLDESFGRHPSEIPSLNPKLQNILESPEKISDQILTLSGDGIRGYSVSAKWIKNKIGTEGAYLVVLTDITNTINLEKQVHDAHIQLIKEKEKRQQNQRYKEFFLSNRDPILIISNNTIIECNPVALEVFSEFCDRIIGMDPTLLSANNQRNIDDITEKFRYYLTLAENDNQVDFSWVFQSGNRIIDAQVRLSHIEYDNQVMIEMSIRENSDIFLQLQNESEKNRYLMSILTEEAHLWNEISKVVHSDSDLINLTLEGLDPIISKATRNLDQASRYCLSDKVDEQ</sequence>
<keyword evidence="1" id="KW-0472">Membrane</keyword>
<keyword evidence="1" id="KW-1133">Transmembrane helix</keyword>
<protein>
    <recommendedName>
        <fullName evidence="2">PAS domain-containing protein</fullName>
    </recommendedName>
</protein>
<evidence type="ECO:0000313" key="4">
    <source>
        <dbReference type="Proteomes" id="UP000245657"/>
    </source>
</evidence>
<organism evidence="3 4">
    <name type="scientific">Methanospirillum lacunae</name>
    <dbReference type="NCBI Taxonomy" id="668570"/>
    <lineage>
        <taxon>Archaea</taxon>
        <taxon>Methanobacteriati</taxon>
        <taxon>Methanobacteriota</taxon>
        <taxon>Stenosarchaea group</taxon>
        <taxon>Methanomicrobia</taxon>
        <taxon>Methanomicrobiales</taxon>
        <taxon>Methanospirillaceae</taxon>
        <taxon>Methanospirillum</taxon>
    </lineage>
</organism>
<feature type="transmembrane region" description="Helical" evidence="1">
    <location>
        <begin position="33"/>
        <end position="53"/>
    </location>
</feature>
<dbReference type="CDD" id="cd00130">
    <property type="entry name" value="PAS"/>
    <property type="match status" value="1"/>
</dbReference>
<reference evidence="3 4" key="1">
    <citation type="submission" date="2018-05" db="EMBL/GenBank/DDBJ databases">
        <title>Draft genome of Methanospirillum lacunae Ki8-1.</title>
        <authorList>
            <person name="Dueholm M.S."/>
            <person name="Nielsen P.H."/>
            <person name="Bakmann L.F."/>
            <person name="Otzen D.E."/>
        </authorList>
    </citation>
    <scope>NUCLEOTIDE SEQUENCE [LARGE SCALE GENOMIC DNA]</scope>
    <source>
        <strain evidence="3 4">Ki8-1</strain>
    </source>
</reference>